<reference evidence="4 5" key="1">
    <citation type="journal article" date="2015" name="Genome Announc.">
        <title>Expanding the biotechnology potential of lactobacilli through comparative genomics of 213 strains and associated genera.</title>
        <authorList>
            <person name="Sun Z."/>
            <person name="Harris H.M."/>
            <person name="McCann A."/>
            <person name="Guo C."/>
            <person name="Argimon S."/>
            <person name="Zhang W."/>
            <person name="Yang X."/>
            <person name="Jeffery I.B."/>
            <person name="Cooney J.C."/>
            <person name="Kagawa T.F."/>
            <person name="Liu W."/>
            <person name="Song Y."/>
            <person name="Salvetti E."/>
            <person name="Wrobel A."/>
            <person name="Rasinkangas P."/>
            <person name="Parkhill J."/>
            <person name="Rea M.C."/>
            <person name="O'Sullivan O."/>
            <person name="Ritari J."/>
            <person name="Douillard F.P."/>
            <person name="Paul Ross R."/>
            <person name="Yang R."/>
            <person name="Briner A.E."/>
            <person name="Felis G.E."/>
            <person name="de Vos W.M."/>
            <person name="Barrangou R."/>
            <person name="Klaenhammer T.R."/>
            <person name="Caufield P.W."/>
            <person name="Cui Y."/>
            <person name="Zhang H."/>
            <person name="O'Toole P.W."/>
        </authorList>
    </citation>
    <scope>NUCLEOTIDE SEQUENCE [LARGE SCALE GENOMIC DNA]</scope>
    <source>
        <strain evidence="4 5">DSM 22698</strain>
    </source>
</reference>
<dbReference type="SUPFAM" id="SSF101478">
    <property type="entry name" value="ADP-ribosylglycohydrolase"/>
    <property type="match status" value="1"/>
</dbReference>
<dbReference type="GO" id="GO:0046872">
    <property type="term" value="F:metal ion binding"/>
    <property type="evidence" value="ECO:0007669"/>
    <property type="project" value="UniProtKB-KW"/>
</dbReference>
<dbReference type="EMBL" id="AYZK01000001">
    <property type="protein sequence ID" value="KRM87887.1"/>
    <property type="molecule type" value="Genomic_DNA"/>
</dbReference>
<protein>
    <submittedName>
        <fullName evidence="4">ADP-ribosylglycohydrolase</fullName>
    </submittedName>
</protein>
<evidence type="ECO:0000256" key="1">
    <source>
        <dbReference type="ARBA" id="ARBA00010702"/>
    </source>
</evidence>
<dbReference type="STRING" id="1423810.FD19_GL000164"/>
<feature type="binding site" evidence="3">
    <location>
        <position position="53"/>
    </location>
    <ligand>
        <name>Mg(2+)</name>
        <dbReference type="ChEBI" id="CHEBI:18420"/>
        <label>1</label>
    </ligand>
</feature>
<dbReference type="InterPro" id="IPR005502">
    <property type="entry name" value="Ribosyl_crysJ1"/>
</dbReference>
<gene>
    <name evidence="4" type="ORF">FD19_GL000164</name>
</gene>
<dbReference type="PANTHER" id="PTHR16222:SF24">
    <property type="entry name" value="ADP-RIBOSYLHYDROLASE ARH3"/>
    <property type="match status" value="1"/>
</dbReference>
<dbReference type="PANTHER" id="PTHR16222">
    <property type="entry name" value="ADP-RIBOSYLGLYCOHYDROLASE"/>
    <property type="match status" value="1"/>
</dbReference>
<dbReference type="Gene3D" id="1.10.4080.10">
    <property type="entry name" value="ADP-ribosylation/Crystallin J1"/>
    <property type="match status" value="1"/>
</dbReference>
<dbReference type="AlphaFoldDB" id="A0A0R2C7N4"/>
<evidence type="ECO:0000256" key="3">
    <source>
        <dbReference type="PIRSR" id="PIRSR605502-1"/>
    </source>
</evidence>
<feature type="binding site" evidence="3">
    <location>
        <position position="264"/>
    </location>
    <ligand>
        <name>Mg(2+)</name>
        <dbReference type="ChEBI" id="CHEBI:18420"/>
        <label>1</label>
    </ligand>
</feature>
<dbReference type="Proteomes" id="UP000051789">
    <property type="component" value="Unassembled WGS sequence"/>
</dbReference>
<feature type="binding site" evidence="3">
    <location>
        <position position="265"/>
    </location>
    <ligand>
        <name>Mg(2+)</name>
        <dbReference type="ChEBI" id="CHEBI:18420"/>
        <label>1</label>
    </ligand>
</feature>
<proteinExistence type="inferred from homology"/>
<comment type="cofactor">
    <cofactor evidence="3">
        <name>Mg(2+)</name>
        <dbReference type="ChEBI" id="CHEBI:18420"/>
    </cofactor>
    <text evidence="3">Binds 2 magnesium ions per subunit.</text>
</comment>
<dbReference type="InterPro" id="IPR036705">
    <property type="entry name" value="Ribosyl_crysJ1_sf"/>
</dbReference>
<evidence type="ECO:0000256" key="2">
    <source>
        <dbReference type="ARBA" id="ARBA00022801"/>
    </source>
</evidence>
<evidence type="ECO:0000313" key="4">
    <source>
        <dbReference type="EMBL" id="KRM87887.1"/>
    </source>
</evidence>
<keyword evidence="5" id="KW-1185">Reference proteome</keyword>
<organism evidence="4 5">
    <name type="scientific">Lacticaseibacillus thailandensis DSM 22698 = JCM 13996</name>
    <dbReference type="NCBI Taxonomy" id="1423810"/>
    <lineage>
        <taxon>Bacteria</taxon>
        <taxon>Bacillati</taxon>
        <taxon>Bacillota</taxon>
        <taxon>Bacilli</taxon>
        <taxon>Lactobacillales</taxon>
        <taxon>Lactobacillaceae</taxon>
        <taxon>Lacticaseibacillus</taxon>
    </lineage>
</organism>
<name>A0A0R2C7N4_9LACO</name>
<sequence>MRTITSQQIHRFFINAMVADALGVPVEFNVRDTYHVHGMTGHGTYDQPVGCWSDDSSLTLVLAENLVHHGNPTTLMQRFVAYLQEGDYTPLGTTFDVGSSTSRAIMNFIKGKPAEQSGDRSEYDNGNGALMRLAPLAFALVNEPTLTARLRQERDYTTTTHGHQRSVIASTIYVELLRCLLRGVTLSAALDTVHRLMAQCDFDRDEYDYFDRIWDPHFVQTPVTMIRSTGYVVDTLEAATWLNLTATSLQELILRAANLGEDTDTVAQIATCLYSAGHPDAQVPGEWSDQLIHTDEMDRIITEFADHFATTIE</sequence>
<feature type="binding site" evidence="3">
    <location>
        <position position="55"/>
    </location>
    <ligand>
        <name>Mg(2+)</name>
        <dbReference type="ChEBI" id="CHEBI:18420"/>
        <label>1</label>
    </ligand>
</feature>
<keyword evidence="3" id="KW-0479">Metal-binding</keyword>
<keyword evidence="3" id="KW-0460">Magnesium</keyword>
<dbReference type="RefSeq" id="WP_056968900.1">
    <property type="nucleotide sequence ID" value="NZ_AYZK01000001.1"/>
</dbReference>
<dbReference type="PATRIC" id="fig|1423810.4.peg.168"/>
<feature type="binding site" evidence="3">
    <location>
        <position position="54"/>
    </location>
    <ligand>
        <name>Mg(2+)</name>
        <dbReference type="ChEBI" id="CHEBI:18420"/>
        <label>1</label>
    </ligand>
</feature>
<accession>A0A0R2C7N4</accession>
<dbReference type="InterPro" id="IPR050792">
    <property type="entry name" value="ADP-ribosylglycohydrolase"/>
</dbReference>
<dbReference type="GO" id="GO:0016787">
    <property type="term" value="F:hydrolase activity"/>
    <property type="evidence" value="ECO:0007669"/>
    <property type="project" value="UniProtKB-KW"/>
</dbReference>
<evidence type="ECO:0000313" key="5">
    <source>
        <dbReference type="Proteomes" id="UP000051789"/>
    </source>
</evidence>
<comment type="similarity">
    <text evidence="1">Belongs to the ADP-ribosylglycohydrolase family.</text>
</comment>
<feature type="binding site" evidence="3">
    <location>
        <position position="262"/>
    </location>
    <ligand>
        <name>Mg(2+)</name>
        <dbReference type="ChEBI" id="CHEBI:18420"/>
        <label>1</label>
    </ligand>
</feature>
<keyword evidence="2 4" id="KW-0378">Hydrolase</keyword>
<comment type="caution">
    <text evidence="4">The sequence shown here is derived from an EMBL/GenBank/DDBJ whole genome shotgun (WGS) entry which is preliminary data.</text>
</comment>
<dbReference type="Pfam" id="PF03747">
    <property type="entry name" value="ADP_ribosyl_GH"/>
    <property type="match status" value="1"/>
</dbReference>